<feature type="domain" description="EAL" evidence="1">
    <location>
        <begin position="216"/>
        <end position="472"/>
    </location>
</feature>
<dbReference type="CDD" id="cd01948">
    <property type="entry name" value="EAL"/>
    <property type="match status" value="1"/>
</dbReference>
<name>A0A5S3XUK7_9GAMM</name>
<dbReference type="SMART" id="SM00052">
    <property type="entry name" value="EAL"/>
    <property type="match status" value="1"/>
</dbReference>
<gene>
    <name evidence="3" type="ORF">CWB96_05900</name>
    <name evidence="2" type="ORF">CWB97_06765</name>
</gene>
<dbReference type="Gene3D" id="3.20.20.450">
    <property type="entry name" value="EAL domain"/>
    <property type="match status" value="1"/>
</dbReference>
<dbReference type="InterPro" id="IPR001633">
    <property type="entry name" value="EAL_dom"/>
</dbReference>
<dbReference type="Proteomes" id="UP000305730">
    <property type="component" value="Unassembled WGS sequence"/>
</dbReference>
<dbReference type="EMBL" id="PNCK01000022">
    <property type="protein sequence ID" value="TMP44381.1"/>
    <property type="molecule type" value="Genomic_DNA"/>
</dbReference>
<reference evidence="3" key="3">
    <citation type="submission" date="2019-09" db="EMBL/GenBank/DDBJ databases">
        <title>Co-occurence of chitin degradation, pigmentation and bioactivity in marine Pseudoalteromonas.</title>
        <authorList>
            <person name="Sonnenschein E.C."/>
            <person name="Bech P.K."/>
        </authorList>
    </citation>
    <scope>NUCLEOTIDE SEQUENCE</scope>
    <source>
        <strain evidence="3">S2231</strain>
        <strain evidence="2 4">S2233</strain>
    </source>
</reference>
<dbReference type="EMBL" id="PNCL01000022">
    <property type="protein sequence ID" value="TMP60724.1"/>
    <property type="molecule type" value="Genomic_DNA"/>
</dbReference>
<dbReference type="RefSeq" id="WP_138595991.1">
    <property type="nucleotide sequence ID" value="NZ_PNCK01000022.1"/>
</dbReference>
<dbReference type="InterPro" id="IPR050706">
    <property type="entry name" value="Cyclic-di-GMP_PDE-like"/>
</dbReference>
<reference evidence="5" key="2">
    <citation type="submission" date="2019-06" db="EMBL/GenBank/DDBJ databases">
        <title>Co-occurence of chitin degradation, pigmentation and bioactivity in marine Pseudoalteromonas.</title>
        <authorList>
            <person name="Sonnenschein E.C."/>
            <person name="Bech P.K."/>
        </authorList>
    </citation>
    <scope>NUCLEOTIDE SEQUENCE [LARGE SCALE GENOMIC DNA]</scope>
    <source>
        <strain evidence="5">S2231</strain>
    </source>
</reference>
<reference evidence="3 5" key="1">
    <citation type="submission" date="2017-12" db="EMBL/GenBank/DDBJ databases">
        <authorList>
            <person name="Paulsen S."/>
            <person name="Gram L.K."/>
        </authorList>
    </citation>
    <scope>NUCLEOTIDE SEQUENCE [LARGE SCALE GENOMIC DNA]</scope>
    <source>
        <strain evidence="3 5">S2231</strain>
        <strain evidence="2">S2233</strain>
    </source>
</reference>
<keyword evidence="4" id="KW-1185">Reference proteome</keyword>
<protein>
    <recommendedName>
        <fullName evidence="1">EAL domain-containing protein</fullName>
    </recommendedName>
</protein>
<dbReference type="OrthoDB" id="1673646at2"/>
<organism evidence="3 5">
    <name type="scientific">Pseudoalteromonas citrea</name>
    <dbReference type="NCBI Taxonomy" id="43655"/>
    <lineage>
        <taxon>Bacteria</taxon>
        <taxon>Pseudomonadati</taxon>
        <taxon>Pseudomonadota</taxon>
        <taxon>Gammaproteobacteria</taxon>
        <taxon>Alteromonadales</taxon>
        <taxon>Pseudoalteromonadaceae</taxon>
        <taxon>Pseudoalteromonas</taxon>
    </lineage>
</organism>
<comment type="caution">
    <text evidence="3">The sequence shown here is derived from an EMBL/GenBank/DDBJ whole genome shotgun (WGS) entry which is preliminary data.</text>
</comment>
<evidence type="ECO:0000259" key="1">
    <source>
        <dbReference type="PROSITE" id="PS50883"/>
    </source>
</evidence>
<evidence type="ECO:0000313" key="3">
    <source>
        <dbReference type="EMBL" id="TMP60724.1"/>
    </source>
</evidence>
<accession>A0A5S3XUK7</accession>
<evidence type="ECO:0000313" key="2">
    <source>
        <dbReference type="EMBL" id="TMP44381.1"/>
    </source>
</evidence>
<dbReference type="SUPFAM" id="SSF141868">
    <property type="entry name" value="EAL domain-like"/>
    <property type="match status" value="1"/>
</dbReference>
<proteinExistence type="predicted"/>
<dbReference type="GO" id="GO:0071111">
    <property type="term" value="F:cyclic-guanylate-specific phosphodiesterase activity"/>
    <property type="evidence" value="ECO:0007669"/>
    <property type="project" value="InterPro"/>
</dbReference>
<dbReference type="PROSITE" id="PS50883">
    <property type="entry name" value="EAL"/>
    <property type="match status" value="1"/>
</dbReference>
<dbReference type="Pfam" id="PF00563">
    <property type="entry name" value="EAL"/>
    <property type="match status" value="1"/>
</dbReference>
<dbReference type="PANTHER" id="PTHR33121">
    <property type="entry name" value="CYCLIC DI-GMP PHOSPHODIESTERASE PDEF"/>
    <property type="match status" value="1"/>
</dbReference>
<evidence type="ECO:0000313" key="5">
    <source>
        <dbReference type="Proteomes" id="UP000307706"/>
    </source>
</evidence>
<evidence type="ECO:0000313" key="4">
    <source>
        <dbReference type="Proteomes" id="UP000305730"/>
    </source>
</evidence>
<dbReference type="Proteomes" id="UP000307706">
    <property type="component" value="Unassembled WGS sequence"/>
</dbReference>
<dbReference type="AlphaFoldDB" id="A0A5S3XUK7"/>
<sequence length="479" mass="54725">MDNIVLALSVGVAVISIIALVRVNQLRKGDLKTLRDIKEAKSALSKKVFYHGDSDIPNYRQFMQKLLKVERKFTRYHISLIKLGKQPVFDDVEEHLDSLSELFNTISKSCEPFALALYDSEYILMAYVTQGSGANAQEAAEKQLEILAKLPDQVSISNTQVPIDYAISSLSLTGYSAIYGMDKVQRRLAYSMEHALESDNGVFFHNEQLYKAEMYKKHVLRKLTSSISFNPDDFYLVFQPIYIPHDLDRPKRYEALIRWKNNRNLGPKTFIPMLKSQPGLQEGMTEIVLNQVFSLLKVQLETKKHLTPIHINITKQELNTEHLFSHLKQLLKGAPSIASFIIFEVEQNEALADSEYIKSNMRKIINLGCKFSIDNFANDKKSYQLLSNGYYKTIKVDKSYIGEIRDRRATSESLEQIMSTALRAKLTVVVEGVENQYQLEYVKSFENAMLQGYYISAPLSVHDYLSLEGKRSLSVNALQ</sequence>
<dbReference type="InterPro" id="IPR035919">
    <property type="entry name" value="EAL_sf"/>
</dbReference>
<dbReference type="PANTHER" id="PTHR33121:SF71">
    <property type="entry name" value="OXYGEN SENSOR PROTEIN DOSP"/>
    <property type="match status" value="1"/>
</dbReference>